<keyword evidence="5" id="KW-1185">Reference proteome</keyword>
<evidence type="ECO:0000313" key="4">
    <source>
        <dbReference type="EMBL" id="QAA32595.1"/>
    </source>
</evidence>
<dbReference type="PROSITE" id="PS51257">
    <property type="entry name" value="PROKAR_LIPOPROTEIN"/>
    <property type="match status" value="1"/>
</dbReference>
<feature type="chain" id="PRO_5019157289" description="SCP domain-containing protein" evidence="2">
    <location>
        <begin position="25"/>
        <end position="276"/>
    </location>
</feature>
<evidence type="ECO:0000256" key="1">
    <source>
        <dbReference type="SAM" id="MobiDB-lite"/>
    </source>
</evidence>
<organism evidence="4 5">
    <name type="scientific">Clostridium manihotivorum</name>
    <dbReference type="NCBI Taxonomy" id="2320868"/>
    <lineage>
        <taxon>Bacteria</taxon>
        <taxon>Bacillati</taxon>
        <taxon>Bacillota</taxon>
        <taxon>Clostridia</taxon>
        <taxon>Eubacteriales</taxon>
        <taxon>Clostridiaceae</taxon>
        <taxon>Clostridium</taxon>
    </lineage>
</organism>
<feature type="compositionally biased region" description="Low complexity" evidence="1">
    <location>
        <begin position="98"/>
        <end position="132"/>
    </location>
</feature>
<gene>
    <name evidence="4" type="ORF">C1I91_13640</name>
</gene>
<evidence type="ECO:0000256" key="2">
    <source>
        <dbReference type="SAM" id="SignalP"/>
    </source>
</evidence>
<dbReference type="Proteomes" id="UP000286268">
    <property type="component" value="Chromosome"/>
</dbReference>
<proteinExistence type="predicted"/>
<protein>
    <recommendedName>
        <fullName evidence="3">SCP domain-containing protein</fullName>
    </recommendedName>
</protein>
<feature type="compositionally biased region" description="Polar residues" evidence="1">
    <location>
        <begin position="78"/>
        <end position="90"/>
    </location>
</feature>
<feature type="signal peptide" evidence="2">
    <location>
        <begin position="1"/>
        <end position="24"/>
    </location>
</feature>
<dbReference type="SUPFAM" id="SSF55797">
    <property type="entry name" value="PR-1-like"/>
    <property type="match status" value="1"/>
</dbReference>
<keyword evidence="2" id="KW-0732">Signal</keyword>
<evidence type="ECO:0000259" key="3">
    <source>
        <dbReference type="Pfam" id="PF00188"/>
    </source>
</evidence>
<feature type="region of interest" description="Disordered" evidence="1">
    <location>
        <begin position="26"/>
        <end position="132"/>
    </location>
</feature>
<dbReference type="KEGG" id="cmah:C1I91_13640"/>
<dbReference type="CDD" id="cd05379">
    <property type="entry name" value="CAP_bacterial"/>
    <property type="match status" value="1"/>
</dbReference>
<sequence>MRKKVIVFSCILSALLMVTGCANKKSTTAKNTDNNGYNTTTNQSNNGSNTTNQGNNQSGTKAPQTQTAPNPAATGQPVPNSGTGGNSSAVPPTGSGSGSSQYNTSGNQNNTNSTNNNGNNQNTAGTNNAQTNQSNMGIQYMSTIEADILKYTNEERQKNGLKPLTINSTAFKYARSKSEEMIRLNYFDHKSPVNGYITDIANKNSWRYSNIGENIYTMSFSGQRVEDVASGQKIVQSWMNSPGHRANILNGNYTQIGIGVAAYNGKVMATQIFYTP</sequence>
<accession>A0A410DU35</accession>
<dbReference type="EMBL" id="CP025746">
    <property type="protein sequence ID" value="QAA32595.1"/>
    <property type="molecule type" value="Genomic_DNA"/>
</dbReference>
<feature type="domain" description="SCP" evidence="3">
    <location>
        <begin position="149"/>
        <end position="266"/>
    </location>
</feature>
<dbReference type="RefSeq" id="WP_128213382.1">
    <property type="nucleotide sequence ID" value="NZ_CP025746.1"/>
</dbReference>
<dbReference type="Pfam" id="PF00188">
    <property type="entry name" value="CAP"/>
    <property type="match status" value="1"/>
</dbReference>
<name>A0A410DU35_9CLOT</name>
<dbReference type="AlphaFoldDB" id="A0A410DU35"/>
<reference evidence="4 5" key="1">
    <citation type="submission" date="2018-01" db="EMBL/GenBank/DDBJ databases">
        <title>Genome Sequencing and Assembly of Anaerobacter polyendosporus strain CT4.</title>
        <authorList>
            <person name="Tachaapaikoon C."/>
            <person name="Sutheeworapong S."/>
            <person name="Jenjaroenpun P."/>
            <person name="Wongsurawat T."/>
            <person name="Nookeaw I."/>
            <person name="Cheawchanlertfa P."/>
            <person name="Kosugi A."/>
            <person name="Cheevadhanarak S."/>
            <person name="Ratanakhanokchai K."/>
        </authorList>
    </citation>
    <scope>NUCLEOTIDE SEQUENCE [LARGE SCALE GENOMIC DNA]</scope>
    <source>
        <strain evidence="4 5">CT4</strain>
    </source>
</reference>
<dbReference type="Gene3D" id="3.40.33.10">
    <property type="entry name" value="CAP"/>
    <property type="match status" value="1"/>
</dbReference>
<dbReference type="InterPro" id="IPR035940">
    <property type="entry name" value="CAP_sf"/>
</dbReference>
<dbReference type="OrthoDB" id="9783944at2"/>
<dbReference type="PANTHER" id="PTHR31157:SF1">
    <property type="entry name" value="SCP DOMAIN-CONTAINING PROTEIN"/>
    <property type="match status" value="1"/>
</dbReference>
<evidence type="ECO:0000313" key="5">
    <source>
        <dbReference type="Proteomes" id="UP000286268"/>
    </source>
</evidence>
<feature type="compositionally biased region" description="Low complexity" evidence="1">
    <location>
        <begin position="31"/>
        <end position="77"/>
    </location>
</feature>
<dbReference type="PANTHER" id="PTHR31157">
    <property type="entry name" value="SCP DOMAIN-CONTAINING PROTEIN"/>
    <property type="match status" value="1"/>
</dbReference>
<dbReference type="InterPro" id="IPR014044">
    <property type="entry name" value="CAP_dom"/>
</dbReference>